<dbReference type="Proteomes" id="UP001597510">
    <property type="component" value="Unassembled WGS sequence"/>
</dbReference>
<proteinExistence type="predicted"/>
<dbReference type="RefSeq" id="WP_340237042.1">
    <property type="nucleotide sequence ID" value="NZ_JBBEWC010000007.1"/>
</dbReference>
<sequence length="181" mass="20500">MKKLLFLVIPILILSSISTAQAQYDYNWSVGFRVGEPLGFNIRKYFQNGDRALDVNVGTYGLIYNNDRRYNRGEYKTAGLMIQGIYLFHTAIFNRDWAHAYYGFGGQINSRKHFPDAWRNESIKSVSKISLGPTGTAGLEFKIPNQNMGFFIDAGLYVEALPSPFFINPQISAGIRINIVK</sequence>
<organism evidence="2 3">
    <name type="scientific">Emticicia soli</name>
    <dbReference type="NCBI Taxonomy" id="2027878"/>
    <lineage>
        <taxon>Bacteria</taxon>
        <taxon>Pseudomonadati</taxon>
        <taxon>Bacteroidota</taxon>
        <taxon>Cytophagia</taxon>
        <taxon>Cytophagales</taxon>
        <taxon>Leadbetterellaceae</taxon>
        <taxon>Emticicia</taxon>
    </lineage>
</organism>
<keyword evidence="3" id="KW-1185">Reference proteome</keyword>
<name>A0ABW5J723_9BACT</name>
<dbReference type="EMBL" id="JBHULC010000009">
    <property type="protein sequence ID" value="MFD2521338.1"/>
    <property type="molecule type" value="Genomic_DNA"/>
</dbReference>
<evidence type="ECO:0000313" key="2">
    <source>
        <dbReference type="EMBL" id="MFD2521338.1"/>
    </source>
</evidence>
<feature type="chain" id="PRO_5047187740" description="Outer membrane protein beta-barrel domain-containing protein" evidence="1">
    <location>
        <begin position="23"/>
        <end position="181"/>
    </location>
</feature>
<comment type="caution">
    <text evidence="2">The sequence shown here is derived from an EMBL/GenBank/DDBJ whole genome shotgun (WGS) entry which is preliminary data.</text>
</comment>
<evidence type="ECO:0000313" key="3">
    <source>
        <dbReference type="Proteomes" id="UP001597510"/>
    </source>
</evidence>
<evidence type="ECO:0000256" key="1">
    <source>
        <dbReference type="SAM" id="SignalP"/>
    </source>
</evidence>
<protein>
    <recommendedName>
        <fullName evidence="4">Outer membrane protein beta-barrel domain-containing protein</fullName>
    </recommendedName>
</protein>
<feature type="signal peptide" evidence="1">
    <location>
        <begin position="1"/>
        <end position="22"/>
    </location>
</feature>
<accession>A0ABW5J723</accession>
<keyword evidence="1" id="KW-0732">Signal</keyword>
<evidence type="ECO:0008006" key="4">
    <source>
        <dbReference type="Google" id="ProtNLM"/>
    </source>
</evidence>
<reference evidence="3" key="1">
    <citation type="journal article" date="2019" name="Int. J. Syst. Evol. Microbiol.">
        <title>The Global Catalogue of Microorganisms (GCM) 10K type strain sequencing project: providing services to taxonomists for standard genome sequencing and annotation.</title>
        <authorList>
            <consortium name="The Broad Institute Genomics Platform"/>
            <consortium name="The Broad Institute Genome Sequencing Center for Infectious Disease"/>
            <person name="Wu L."/>
            <person name="Ma J."/>
        </authorList>
    </citation>
    <scope>NUCLEOTIDE SEQUENCE [LARGE SCALE GENOMIC DNA]</scope>
    <source>
        <strain evidence="3">KCTC 52344</strain>
    </source>
</reference>
<gene>
    <name evidence="2" type="ORF">ACFSR2_10605</name>
</gene>